<dbReference type="InterPro" id="IPR008920">
    <property type="entry name" value="TF_FadR/GntR_C"/>
</dbReference>
<dbReference type="GO" id="GO:0003700">
    <property type="term" value="F:DNA-binding transcription factor activity"/>
    <property type="evidence" value="ECO:0007669"/>
    <property type="project" value="InterPro"/>
</dbReference>
<dbReference type="InterPro" id="IPR036390">
    <property type="entry name" value="WH_DNA-bd_sf"/>
</dbReference>
<dbReference type="PROSITE" id="PS50949">
    <property type="entry name" value="HTH_GNTR"/>
    <property type="match status" value="1"/>
</dbReference>
<dbReference type="EMBL" id="VTPS01000020">
    <property type="protein sequence ID" value="TZE80976.1"/>
    <property type="molecule type" value="Genomic_DNA"/>
</dbReference>
<dbReference type="SMART" id="SM00895">
    <property type="entry name" value="FCD"/>
    <property type="match status" value="1"/>
</dbReference>
<dbReference type="SUPFAM" id="SSF46785">
    <property type="entry name" value="Winged helix' DNA-binding domain"/>
    <property type="match status" value="1"/>
</dbReference>
<dbReference type="Gene3D" id="1.20.120.530">
    <property type="entry name" value="GntR ligand-binding domain-like"/>
    <property type="match status" value="1"/>
</dbReference>
<dbReference type="AlphaFoldDB" id="A0A5D8QB22"/>
<keyword evidence="6" id="KW-1185">Reference proteome</keyword>
<keyword evidence="2" id="KW-0238">DNA-binding</keyword>
<evidence type="ECO:0000256" key="1">
    <source>
        <dbReference type="ARBA" id="ARBA00023015"/>
    </source>
</evidence>
<evidence type="ECO:0000313" key="5">
    <source>
        <dbReference type="EMBL" id="TZE80976.1"/>
    </source>
</evidence>
<evidence type="ECO:0000313" key="6">
    <source>
        <dbReference type="Proteomes" id="UP000322976"/>
    </source>
</evidence>
<sequence>MINKELLKPIKIDDSSISDKVFNLLKNAILSGELKPGERLVERKLSEKLGISRTPVREAIQKLKSQGLAVQLPRKGAVVSMVTPREVIDVFNIREVLEGLAARLAAENANKRQINQLNRILNEMEKCVALNNEEELEDLHIKFHETIYKIAGNEKLYQMLINLQEYIRTYTRVGYSFHGRIEEATMEHSQIVREIESHNASRAEYYAKRHIENSRDAYISKLEEEKSK</sequence>
<comment type="caution">
    <text evidence="5">The sequence shown here is derived from an EMBL/GenBank/DDBJ whole genome shotgun (WGS) entry which is preliminary data.</text>
</comment>
<dbReference type="Pfam" id="PF07729">
    <property type="entry name" value="FCD"/>
    <property type="match status" value="1"/>
</dbReference>
<evidence type="ECO:0000256" key="3">
    <source>
        <dbReference type="ARBA" id="ARBA00023163"/>
    </source>
</evidence>
<dbReference type="PANTHER" id="PTHR43537">
    <property type="entry name" value="TRANSCRIPTIONAL REGULATOR, GNTR FAMILY"/>
    <property type="match status" value="1"/>
</dbReference>
<dbReference type="Proteomes" id="UP000322976">
    <property type="component" value="Unassembled WGS sequence"/>
</dbReference>
<dbReference type="Pfam" id="PF00392">
    <property type="entry name" value="GntR"/>
    <property type="match status" value="1"/>
</dbReference>
<keyword evidence="3" id="KW-0804">Transcription</keyword>
<reference evidence="5 6" key="1">
    <citation type="submission" date="2019-08" db="EMBL/GenBank/DDBJ databases">
        <title>Calorimonas adulescens gen. nov., sp. nov., an anaerobic thermophilic bacterium from Sakhalin hot spring.</title>
        <authorList>
            <person name="Khomyakova M.A."/>
            <person name="Merkel A.Y."/>
            <person name="Novikov A."/>
            <person name="Bonch-Osmolovskaya E.A."/>
            <person name="Slobodkin A.I."/>
        </authorList>
    </citation>
    <scope>NUCLEOTIDE SEQUENCE [LARGE SCALE GENOMIC DNA]</scope>
    <source>
        <strain evidence="5 6">A05MB</strain>
    </source>
</reference>
<dbReference type="Gene3D" id="1.10.10.10">
    <property type="entry name" value="Winged helix-like DNA-binding domain superfamily/Winged helix DNA-binding domain"/>
    <property type="match status" value="1"/>
</dbReference>
<dbReference type="PANTHER" id="PTHR43537:SF24">
    <property type="entry name" value="GLUCONATE OPERON TRANSCRIPTIONAL REPRESSOR"/>
    <property type="match status" value="1"/>
</dbReference>
<keyword evidence="1" id="KW-0805">Transcription regulation</keyword>
<dbReference type="PRINTS" id="PR00035">
    <property type="entry name" value="HTHGNTR"/>
</dbReference>
<evidence type="ECO:0000259" key="4">
    <source>
        <dbReference type="PROSITE" id="PS50949"/>
    </source>
</evidence>
<dbReference type="InterPro" id="IPR000524">
    <property type="entry name" value="Tscrpt_reg_HTH_GntR"/>
</dbReference>
<dbReference type="GO" id="GO:0003677">
    <property type="term" value="F:DNA binding"/>
    <property type="evidence" value="ECO:0007669"/>
    <property type="project" value="UniProtKB-KW"/>
</dbReference>
<dbReference type="SMART" id="SM00345">
    <property type="entry name" value="HTH_GNTR"/>
    <property type="match status" value="1"/>
</dbReference>
<dbReference type="CDD" id="cd07377">
    <property type="entry name" value="WHTH_GntR"/>
    <property type="match status" value="1"/>
</dbReference>
<organism evidence="5 6">
    <name type="scientific">Calorimonas adulescens</name>
    <dbReference type="NCBI Taxonomy" id="2606906"/>
    <lineage>
        <taxon>Bacteria</taxon>
        <taxon>Bacillati</taxon>
        <taxon>Bacillota</taxon>
        <taxon>Clostridia</taxon>
        <taxon>Thermoanaerobacterales</taxon>
        <taxon>Thermoanaerobacteraceae</taxon>
        <taxon>Calorimonas</taxon>
    </lineage>
</organism>
<dbReference type="InterPro" id="IPR011711">
    <property type="entry name" value="GntR_C"/>
</dbReference>
<proteinExistence type="predicted"/>
<gene>
    <name evidence="5" type="ORF">FWJ32_11325</name>
</gene>
<accession>A0A5D8QB22</accession>
<feature type="domain" description="HTH gntR-type" evidence="4">
    <location>
        <begin position="15"/>
        <end position="82"/>
    </location>
</feature>
<dbReference type="SUPFAM" id="SSF48008">
    <property type="entry name" value="GntR ligand-binding domain-like"/>
    <property type="match status" value="1"/>
</dbReference>
<evidence type="ECO:0000256" key="2">
    <source>
        <dbReference type="ARBA" id="ARBA00023125"/>
    </source>
</evidence>
<dbReference type="InterPro" id="IPR036388">
    <property type="entry name" value="WH-like_DNA-bd_sf"/>
</dbReference>
<name>A0A5D8QB22_9THEO</name>
<dbReference type="RefSeq" id="WP_149546065.1">
    <property type="nucleotide sequence ID" value="NZ_VTPS01000020.1"/>
</dbReference>
<protein>
    <submittedName>
        <fullName evidence="5">GntR family transcriptional regulator</fullName>
    </submittedName>
</protein>